<accession>A0A4Z2IHM1</accession>
<keyword evidence="2" id="KW-1185">Reference proteome</keyword>
<sequence length="125" mass="14210">MIEEKWHNLPWKLGLASGFVVQQRCMRLRNPVQAEGRQRDTAARWSSGGLMQCRKFIPTAVSWMMRKRSSQGSGSVASRVSREPVSMYSMTRPWGSSQIPYTGRMYRNFAASIFLASSSSSRRSL</sequence>
<name>A0A4Z2IHM1_9TELE</name>
<organism evidence="1 2">
    <name type="scientific">Liparis tanakae</name>
    <name type="common">Tanaka's snailfish</name>
    <dbReference type="NCBI Taxonomy" id="230148"/>
    <lineage>
        <taxon>Eukaryota</taxon>
        <taxon>Metazoa</taxon>
        <taxon>Chordata</taxon>
        <taxon>Craniata</taxon>
        <taxon>Vertebrata</taxon>
        <taxon>Euteleostomi</taxon>
        <taxon>Actinopterygii</taxon>
        <taxon>Neopterygii</taxon>
        <taxon>Teleostei</taxon>
        <taxon>Neoteleostei</taxon>
        <taxon>Acanthomorphata</taxon>
        <taxon>Eupercaria</taxon>
        <taxon>Perciformes</taxon>
        <taxon>Cottioidei</taxon>
        <taxon>Cottales</taxon>
        <taxon>Liparidae</taxon>
        <taxon>Liparis</taxon>
    </lineage>
</organism>
<protein>
    <submittedName>
        <fullName evidence="1">Uncharacterized protein</fullName>
    </submittedName>
</protein>
<reference evidence="1 2" key="1">
    <citation type="submission" date="2019-03" db="EMBL/GenBank/DDBJ databases">
        <title>First draft genome of Liparis tanakae, snailfish: a comprehensive survey of snailfish specific genes.</title>
        <authorList>
            <person name="Kim W."/>
            <person name="Song I."/>
            <person name="Jeong J.-H."/>
            <person name="Kim D."/>
            <person name="Kim S."/>
            <person name="Ryu S."/>
            <person name="Song J.Y."/>
            <person name="Lee S.K."/>
        </authorList>
    </citation>
    <scope>NUCLEOTIDE SEQUENCE [LARGE SCALE GENOMIC DNA]</scope>
    <source>
        <tissue evidence="1">Muscle</tissue>
    </source>
</reference>
<dbReference type="EMBL" id="SRLO01000088">
    <property type="protein sequence ID" value="TNN76954.1"/>
    <property type="molecule type" value="Genomic_DNA"/>
</dbReference>
<dbReference type="Proteomes" id="UP000314294">
    <property type="component" value="Unassembled WGS sequence"/>
</dbReference>
<comment type="caution">
    <text evidence="1">The sequence shown here is derived from an EMBL/GenBank/DDBJ whole genome shotgun (WGS) entry which is preliminary data.</text>
</comment>
<gene>
    <name evidence="1" type="ORF">EYF80_012800</name>
</gene>
<evidence type="ECO:0000313" key="1">
    <source>
        <dbReference type="EMBL" id="TNN76954.1"/>
    </source>
</evidence>
<proteinExistence type="predicted"/>
<evidence type="ECO:0000313" key="2">
    <source>
        <dbReference type="Proteomes" id="UP000314294"/>
    </source>
</evidence>
<dbReference type="AlphaFoldDB" id="A0A4Z2IHM1"/>